<dbReference type="Proteomes" id="UP000032266">
    <property type="component" value="Chromosome"/>
</dbReference>
<dbReference type="AlphaFoldDB" id="A0A0C5VQI4"/>
<dbReference type="InterPro" id="IPR036390">
    <property type="entry name" value="WH_DNA-bd_sf"/>
</dbReference>
<dbReference type="STRING" id="1445510.YC6258_03637"/>
<comment type="similarity">
    <text evidence="1">Belongs to the LysR transcriptional regulatory family.</text>
</comment>
<accession>A0A0C5VQI4</accession>
<dbReference type="SUPFAM" id="SSF53850">
    <property type="entry name" value="Periplasmic binding protein-like II"/>
    <property type="match status" value="1"/>
</dbReference>
<dbReference type="OrthoDB" id="646694at2"/>
<evidence type="ECO:0000256" key="3">
    <source>
        <dbReference type="ARBA" id="ARBA00023125"/>
    </source>
</evidence>
<reference evidence="6 7" key="1">
    <citation type="submission" date="2014-01" db="EMBL/GenBank/DDBJ databases">
        <title>Full genme sequencing of cellulolytic bacterium Gynuella sunshinyii YC6258T gen. nov., sp. nov.</title>
        <authorList>
            <person name="Khan H."/>
            <person name="Chung E.J."/>
            <person name="Chung Y.R."/>
        </authorList>
    </citation>
    <scope>NUCLEOTIDE SEQUENCE [LARGE SCALE GENOMIC DNA]</scope>
    <source>
        <strain evidence="6 7">YC6258</strain>
    </source>
</reference>
<keyword evidence="4" id="KW-0804">Transcription</keyword>
<dbReference type="RefSeq" id="WP_044617898.1">
    <property type="nucleotide sequence ID" value="NZ_CP007142.1"/>
</dbReference>
<dbReference type="CDD" id="cd05466">
    <property type="entry name" value="PBP2_LTTR_substrate"/>
    <property type="match status" value="1"/>
</dbReference>
<evidence type="ECO:0000313" key="6">
    <source>
        <dbReference type="EMBL" id="AJQ95673.1"/>
    </source>
</evidence>
<dbReference type="HOGENOM" id="CLU_039613_6_0_6"/>
<dbReference type="KEGG" id="gsn:YC6258_03637"/>
<dbReference type="InterPro" id="IPR005119">
    <property type="entry name" value="LysR_subst-bd"/>
</dbReference>
<keyword evidence="2" id="KW-0805">Transcription regulation</keyword>
<keyword evidence="3" id="KW-0238">DNA-binding</keyword>
<dbReference type="Pfam" id="PF00126">
    <property type="entry name" value="HTH_1"/>
    <property type="match status" value="1"/>
</dbReference>
<feature type="domain" description="HTH lysR-type" evidence="5">
    <location>
        <begin position="6"/>
        <end position="63"/>
    </location>
</feature>
<evidence type="ECO:0000256" key="2">
    <source>
        <dbReference type="ARBA" id="ARBA00023015"/>
    </source>
</evidence>
<protein>
    <submittedName>
        <fullName evidence="6">Transcriptional regulator</fullName>
    </submittedName>
</protein>
<dbReference type="InterPro" id="IPR036388">
    <property type="entry name" value="WH-like_DNA-bd_sf"/>
</dbReference>
<evidence type="ECO:0000256" key="4">
    <source>
        <dbReference type="ARBA" id="ARBA00023163"/>
    </source>
</evidence>
<dbReference type="GO" id="GO:0003677">
    <property type="term" value="F:DNA binding"/>
    <property type="evidence" value="ECO:0007669"/>
    <property type="project" value="UniProtKB-KW"/>
</dbReference>
<dbReference type="PANTHER" id="PTHR30419">
    <property type="entry name" value="HTH-TYPE TRANSCRIPTIONAL REGULATOR YBHD"/>
    <property type="match status" value="1"/>
</dbReference>
<dbReference type="GO" id="GO:0003700">
    <property type="term" value="F:DNA-binding transcription factor activity"/>
    <property type="evidence" value="ECO:0007669"/>
    <property type="project" value="InterPro"/>
</dbReference>
<dbReference type="Pfam" id="PF03466">
    <property type="entry name" value="LysR_substrate"/>
    <property type="match status" value="1"/>
</dbReference>
<sequence length="292" mass="31287">MNESSINITMLRVLSTLSETRNFSRAADRLCITQSAISHAIRGLEQAVGVPLVTRGNRGITLTAAGEEAVAHAHRALEAINSTLNIGRQPIEGHLRLALINSASIKIAPATLSHIKRRYPKLNIDVLLGTDQEVALWVERGTADLGISYDPGNCHHQALLEDEFIAISGQGSGLSAGTVPLAELDQKPFILSTGGCAPILFQLFEQSHIQPDIIMKASDMGTLVALVSAGYGISIVPSFSLQHFADTPVTRHSLVPAMRHSLSLLQPPQPQQKSSAAVEVVKEIIVGVMNNH</sequence>
<gene>
    <name evidence="6" type="ORF">YC6258_03637</name>
</gene>
<dbReference type="Gene3D" id="1.10.10.10">
    <property type="entry name" value="Winged helix-like DNA-binding domain superfamily/Winged helix DNA-binding domain"/>
    <property type="match status" value="1"/>
</dbReference>
<dbReference type="PROSITE" id="PS50931">
    <property type="entry name" value="HTH_LYSR"/>
    <property type="match status" value="1"/>
</dbReference>
<dbReference type="PRINTS" id="PR00039">
    <property type="entry name" value="HTHLYSR"/>
</dbReference>
<organism evidence="6 7">
    <name type="scientific">Gynuella sunshinyii YC6258</name>
    <dbReference type="NCBI Taxonomy" id="1445510"/>
    <lineage>
        <taxon>Bacteria</taxon>
        <taxon>Pseudomonadati</taxon>
        <taxon>Pseudomonadota</taxon>
        <taxon>Gammaproteobacteria</taxon>
        <taxon>Oceanospirillales</taxon>
        <taxon>Saccharospirillaceae</taxon>
        <taxon>Gynuella</taxon>
    </lineage>
</organism>
<dbReference type="EMBL" id="CP007142">
    <property type="protein sequence ID" value="AJQ95673.1"/>
    <property type="molecule type" value="Genomic_DNA"/>
</dbReference>
<dbReference type="SUPFAM" id="SSF46785">
    <property type="entry name" value="Winged helix' DNA-binding domain"/>
    <property type="match status" value="1"/>
</dbReference>
<dbReference type="FunFam" id="1.10.10.10:FF:000001">
    <property type="entry name" value="LysR family transcriptional regulator"/>
    <property type="match status" value="1"/>
</dbReference>
<evidence type="ECO:0000313" key="7">
    <source>
        <dbReference type="Proteomes" id="UP000032266"/>
    </source>
</evidence>
<keyword evidence="7" id="KW-1185">Reference proteome</keyword>
<dbReference type="GO" id="GO:0005829">
    <property type="term" value="C:cytosol"/>
    <property type="evidence" value="ECO:0007669"/>
    <property type="project" value="TreeGrafter"/>
</dbReference>
<proteinExistence type="inferred from homology"/>
<evidence type="ECO:0000259" key="5">
    <source>
        <dbReference type="PROSITE" id="PS50931"/>
    </source>
</evidence>
<dbReference type="InterPro" id="IPR050950">
    <property type="entry name" value="HTH-type_LysR_regulators"/>
</dbReference>
<evidence type="ECO:0000256" key="1">
    <source>
        <dbReference type="ARBA" id="ARBA00009437"/>
    </source>
</evidence>
<dbReference type="PANTHER" id="PTHR30419:SF14">
    <property type="entry name" value="LYSR FAMILY TRANSCRIPTIONAL REGULATOR"/>
    <property type="match status" value="1"/>
</dbReference>
<name>A0A0C5VQI4_9GAMM</name>
<dbReference type="InterPro" id="IPR000847">
    <property type="entry name" value="LysR_HTH_N"/>
</dbReference>
<dbReference type="Gene3D" id="3.40.190.10">
    <property type="entry name" value="Periplasmic binding protein-like II"/>
    <property type="match status" value="2"/>
</dbReference>